<dbReference type="GO" id="GO:0003677">
    <property type="term" value="F:DNA binding"/>
    <property type="evidence" value="ECO:0007669"/>
    <property type="project" value="InterPro"/>
</dbReference>
<dbReference type="EMBL" id="CAJSTJ010000121">
    <property type="protein sequence ID" value="CAG7557877.1"/>
    <property type="molecule type" value="Genomic_DNA"/>
</dbReference>
<gene>
    <name evidence="4" type="ORF">FEQUK3_LOCUS3569</name>
</gene>
<dbReference type="CDD" id="cd12148">
    <property type="entry name" value="fungal_TF_MHR"/>
    <property type="match status" value="1"/>
</dbReference>
<name>A0A8J2IK29_FUSEQ</name>
<proteinExistence type="predicted"/>
<dbReference type="Proteomes" id="UP000693738">
    <property type="component" value="Unassembled WGS sequence"/>
</dbReference>
<dbReference type="Pfam" id="PF24681">
    <property type="entry name" value="Kelch_KLHDC2_KLHL20_DRC7"/>
    <property type="match status" value="1"/>
</dbReference>
<dbReference type="AlphaFoldDB" id="A0A8J2IK29"/>
<evidence type="ECO:0000256" key="2">
    <source>
        <dbReference type="ARBA" id="ARBA00023242"/>
    </source>
</evidence>
<keyword evidence="2" id="KW-0539">Nucleus</keyword>
<evidence type="ECO:0000259" key="3">
    <source>
        <dbReference type="SMART" id="SM00906"/>
    </source>
</evidence>
<evidence type="ECO:0000313" key="4">
    <source>
        <dbReference type="EMBL" id="CAG7557877.1"/>
    </source>
</evidence>
<accession>A0A8J2IK29</accession>
<feature type="domain" description="Xylanolytic transcriptional activator regulatory" evidence="3">
    <location>
        <begin position="618"/>
        <end position="687"/>
    </location>
</feature>
<dbReference type="SMART" id="SM00906">
    <property type="entry name" value="Fungal_trans"/>
    <property type="match status" value="1"/>
</dbReference>
<dbReference type="PANTHER" id="PTHR47435">
    <property type="entry name" value="KELCH REPEAT PROTEIN (AFU_ORTHOLOGUE AFUA_5G12780)"/>
    <property type="match status" value="1"/>
</dbReference>
<reference evidence="4" key="1">
    <citation type="submission" date="2021-05" db="EMBL/GenBank/DDBJ databases">
        <authorList>
            <person name="Khan N."/>
        </authorList>
    </citation>
    <scope>NUCLEOTIDE SEQUENCE</scope>
</reference>
<evidence type="ECO:0000313" key="5">
    <source>
        <dbReference type="Proteomes" id="UP000693738"/>
    </source>
</evidence>
<sequence>MASTRTLSASWSLVTSSKRLSRSSQAVSIVNEKAFIFGGELLPREPVDSRVDVIHLNNQQDVAQTLSAPSKVPAPRVGSPSTTIGSKLYLFSGRGGLEMKPIEEAGSLWCYDTIDNTWDLITPADPLASLPAGRSYHCITSDGVDKIYIHSGCPAQGRLSDLWVFDVEKKSWAELPSAPGPARGGASLTFLNGKIYRMNGFDGKTEQGGALDIFDIKESSWTTNTFEPDGKEGPEARSVSALLPITTHNKYHLLTMFGERDPSSLGHAGAGKMLSDVWAFDLEECIWQKVETGDGPAARGWFDADVVHDGVVVHGGLGEDNERLGDVWVMKFSPNRLLTGAKIQCIKPEPNLPCEWCADHDLECAVTRESQRKRPDDLGTLITHVQALTRRVNELEKTVQQLRSSIGASPAFNSHITPLSATTTTAQASSPSLTPQAYQPVRQVRNEICFGQHWYFKGVPIFSGKGVDWMASKIGERPELNNFRLFGTQSSDAVSYPRLTLPERQILEELLSSFLYSEWPSIYPVIDHATIGDIVELAYNPQTLHAQGQSETFILAAVAMCSKFQSSEEISTLFEVDAYANKAQSFLLQSSQKSTPEALQTAIMLHVYRSLSGQWEDAAILHSIACRMIYDLKGHCLYHSPPSHNHVRNLFWLCYILDKDISIRFGRPPLLTRDYCDLTLPQDSHAIYTPQSDPSTIQFQQDVQLSLLKESICFFLCSLASPNIQDGMILCHVRQLDLDLETWRQSIPLAFRPKLSPSPDKPQMSSIHKRRRIHLQLEYNCLTTIIHTAIRRCGAAYATDESLPDGLHSVYHSSSDLTLEASRTTLRMFKEENLLEQDVFGLVILLWNVVDANLNRHVAYYIPLAALALFLNILIHPLDDVAKTDLDILASSVTLFQHPQTFNLADSDLDSVQELSRFIAELVRLGNGAIGKVKRDHGAL</sequence>
<dbReference type="Pfam" id="PF04082">
    <property type="entry name" value="Fungal_trans"/>
    <property type="match status" value="1"/>
</dbReference>
<evidence type="ECO:0000256" key="1">
    <source>
        <dbReference type="ARBA" id="ARBA00022737"/>
    </source>
</evidence>
<dbReference type="InterPro" id="IPR007219">
    <property type="entry name" value="XnlR_reg_dom"/>
</dbReference>
<dbReference type="PANTHER" id="PTHR47435:SF4">
    <property type="entry name" value="KELCH REPEAT PROTEIN (AFU_ORTHOLOGUE AFUA_5G12780)"/>
    <property type="match status" value="1"/>
</dbReference>
<organism evidence="4 5">
    <name type="scientific">Fusarium equiseti</name>
    <name type="common">Fusarium scirpi</name>
    <dbReference type="NCBI Taxonomy" id="61235"/>
    <lineage>
        <taxon>Eukaryota</taxon>
        <taxon>Fungi</taxon>
        <taxon>Dikarya</taxon>
        <taxon>Ascomycota</taxon>
        <taxon>Pezizomycotina</taxon>
        <taxon>Sordariomycetes</taxon>
        <taxon>Hypocreomycetidae</taxon>
        <taxon>Hypocreales</taxon>
        <taxon>Nectriaceae</taxon>
        <taxon>Fusarium</taxon>
        <taxon>Fusarium incarnatum-equiseti species complex</taxon>
    </lineage>
</organism>
<keyword evidence="1" id="KW-0677">Repeat</keyword>
<comment type="caution">
    <text evidence="4">The sequence shown here is derived from an EMBL/GenBank/DDBJ whole genome shotgun (WGS) entry which is preliminary data.</text>
</comment>
<dbReference type="GO" id="GO:0006351">
    <property type="term" value="P:DNA-templated transcription"/>
    <property type="evidence" value="ECO:0007669"/>
    <property type="project" value="InterPro"/>
</dbReference>
<protein>
    <recommendedName>
        <fullName evidence="3">Xylanolytic transcriptional activator regulatory domain-containing protein</fullName>
    </recommendedName>
</protein>
<dbReference type="GO" id="GO:0008270">
    <property type="term" value="F:zinc ion binding"/>
    <property type="evidence" value="ECO:0007669"/>
    <property type="project" value="InterPro"/>
</dbReference>